<protein>
    <recommendedName>
        <fullName evidence="2">Phage protein</fullName>
    </recommendedName>
</protein>
<reference evidence="1" key="1">
    <citation type="journal article" date="2015" name="Nature">
        <title>Complex archaea that bridge the gap between prokaryotes and eukaryotes.</title>
        <authorList>
            <person name="Spang A."/>
            <person name="Saw J.H."/>
            <person name="Jorgensen S.L."/>
            <person name="Zaremba-Niedzwiedzka K."/>
            <person name="Martijn J."/>
            <person name="Lind A.E."/>
            <person name="van Eijk R."/>
            <person name="Schleper C."/>
            <person name="Guy L."/>
            <person name="Ettema T.J."/>
        </authorList>
    </citation>
    <scope>NUCLEOTIDE SEQUENCE</scope>
</reference>
<evidence type="ECO:0000313" key="1">
    <source>
        <dbReference type="EMBL" id="KKN62225.1"/>
    </source>
</evidence>
<evidence type="ECO:0008006" key="2">
    <source>
        <dbReference type="Google" id="ProtNLM"/>
    </source>
</evidence>
<gene>
    <name evidence="1" type="ORF">LCGC14_0513620</name>
</gene>
<comment type="caution">
    <text evidence="1">The sequence shown here is derived from an EMBL/GenBank/DDBJ whole genome shotgun (WGS) entry which is preliminary data.</text>
</comment>
<dbReference type="EMBL" id="LAZR01000631">
    <property type="protein sequence ID" value="KKN62225.1"/>
    <property type="molecule type" value="Genomic_DNA"/>
</dbReference>
<sequence>MAKFRKKPVVIEAEVYHAGLEDGWEYEDEIQGGLTSAMYAASKVDGVRLYPYISTLEGRHYIGAGDYIITGIKGERYPCKPDIFEQTYEAVE</sequence>
<accession>A0A0F9S0D9</accession>
<dbReference type="AlphaFoldDB" id="A0A0F9S0D9"/>
<name>A0A0F9S0D9_9ZZZZ</name>
<proteinExistence type="predicted"/>
<organism evidence="1">
    <name type="scientific">marine sediment metagenome</name>
    <dbReference type="NCBI Taxonomy" id="412755"/>
    <lineage>
        <taxon>unclassified sequences</taxon>
        <taxon>metagenomes</taxon>
        <taxon>ecological metagenomes</taxon>
    </lineage>
</organism>